<evidence type="ECO:0000256" key="12">
    <source>
        <dbReference type="HAMAP-Rule" id="MF_02120"/>
    </source>
</evidence>
<dbReference type="PANTHER" id="PTHR43727">
    <property type="entry name" value="DIAMINOPIMELATE DECARBOXYLASE"/>
    <property type="match status" value="1"/>
</dbReference>
<keyword evidence="17" id="KW-1185">Reference proteome</keyword>
<evidence type="ECO:0000256" key="5">
    <source>
        <dbReference type="ARBA" id="ARBA00023154"/>
    </source>
</evidence>
<dbReference type="GO" id="GO:0009089">
    <property type="term" value="P:lysine biosynthetic process via diaminopimelate"/>
    <property type="evidence" value="ECO:0007669"/>
    <property type="project" value="UniProtKB-UniRule"/>
</dbReference>
<name>A0A2I6S2V8_9RHOO</name>
<feature type="binding site" evidence="12">
    <location>
        <position position="319"/>
    </location>
    <ligand>
        <name>substrate</name>
    </ligand>
</feature>
<feature type="binding site" evidence="12">
    <location>
        <position position="376"/>
    </location>
    <ligand>
        <name>substrate</name>
    </ligand>
</feature>
<dbReference type="FunFam" id="3.20.20.10:FF:000003">
    <property type="entry name" value="Diaminopimelate decarboxylase"/>
    <property type="match status" value="1"/>
</dbReference>
<organism evidence="16 17">
    <name type="scientific">Pseudazoarcus pumilus</name>
    <dbReference type="NCBI Taxonomy" id="2067960"/>
    <lineage>
        <taxon>Bacteria</taxon>
        <taxon>Pseudomonadati</taxon>
        <taxon>Pseudomonadota</taxon>
        <taxon>Betaproteobacteria</taxon>
        <taxon>Rhodocyclales</taxon>
        <taxon>Zoogloeaceae</taxon>
        <taxon>Pseudazoarcus</taxon>
    </lineage>
</organism>
<keyword evidence="3 12" id="KW-0210">Decarboxylase</keyword>
<dbReference type="GO" id="GO:0008836">
    <property type="term" value="F:diaminopimelate decarboxylase activity"/>
    <property type="evidence" value="ECO:0007669"/>
    <property type="project" value="UniProtKB-UniRule"/>
</dbReference>
<dbReference type="PROSITE" id="PS00879">
    <property type="entry name" value="ODR_DC_2_2"/>
    <property type="match status" value="1"/>
</dbReference>
<protein>
    <recommendedName>
        <fullName evidence="11 12">Diaminopimelate decarboxylase</fullName>
        <shortName evidence="12">DAP decarboxylase</shortName>
        <shortName evidence="12">DAPDC</shortName>
        <ecNumber evidence="10 12">4.1.1.20</ecNumber>
    </recommendedName>
</protein>
<dbReference type="EMBL" id="CP025682">
    <property type="protein sequence ID" value="AUN93575.1"/>
    <property type="molecule type" value="Genomic_DNA"/>
</dbReference>
<keyword evidence="6 12" id="KW-0456">Lyase</keyword>
<feature type="binding site" evidence="12">
    <location>
        <position position="349"/>
    </location>
    <ligand>
        <name>substrate</name>
    </ligand>
</feature>
<dbReference type="Pfam" id="PF02784">
    <property type="entry name" value="Orn_Arg_deC_N"/>
    <property type="match status" value="1"/>
</dbReference>
<dbReference type="InterPro" id="IPR000183">
    <property type="entry name" value="Orn/DAP/Arg_de-COase"/>
</dbReference>
<dbReference type="EC" id="4.1.1.20" evidence="10 12"/>
<accession>A0A2I6S2V8</accession>
<dbReference type="InterPro" id="IPR009006">
    <property type="entry name" value="Ala_racemase/Decarboxylase_C"/>
</dbReference>
<evidence type="ECO:0000256" key="3">
    <source>
        <dbReference type="ARBA" id="ARBA00022793"/>
    </source>
</evidence>
<evidence type="ECO:0000256" key="4">
    <source>
        <dbReference type="ARBA" id="ARBA00022898"/>
    </source>
</evidence>
<dbReference type="RefSeq" id="WP_102245649.1">
    <property type="nucleotide sequence ID" value="NZ_CP025682.1"/>
</dbReference>
<evidence type="ECO:0000256" key="7">
    <source>
        <dbReference type="ARBA" id="ARBA00050464"/>
    </source>
</evidence>
<keyword evidence="2 12" id="KW-0028">Amino-acid biosynthesis</keyword>
<dbReference type="InterPro" id="IPR002986">
    <property type="entry name" value="DAP_deCOOHase_LysA"/>
</dbReference>
<feature type="active site" description="Proton donor" evidence="13">
    <location>
        <position position="348"/>
    </location>
</feature>
<dbReference type="Proteomes" id="UP000242205">
    <property type="component" value="Chromosome"/>
</dbReference>
<comment type="pathway">
    <text evidence="8 12 14">Amino-acid biosynthesis; L-lysine biosynthesis via DAP pathway; L-lysine from DL-2,6-diaminopimelate: step 1/1.</text>
</comment>
<dbReference type="InterPro" id="IPR022657">
    <property type="entry name" value="De-COase2_CS"/>
</dbReference>
<feature type="binding site" evidence="12">
    <location>
        <position position="283"/>
    </location>
    <ligand>
        <name>substrate</name>
    </ligand>
</feature>
<dbReference type="InterPro" id="IPR022644">
    <property type="entry name" value="De-COase2_N"/>
</dbReference>
<evidence type="ECO:0000256" key="1">
    <source>
        <dbReference type="ARBA" id="ARBA00001933"/>
    </source>
</evidence>
<comment type="function">
    <text evidence="12">Specifically catalyzes the decarboxylation of meso-diaminopimelate (meso-DAP) to L-lysine.</text>
</comment>
<feature type="binding site" evidence="12">
    <location>
        <position position="376"/>
    </location>
    <ligand>
        <name>pyridoxal 5'-phosphate</name>
        <dbReference type="ChEBI" id="CHEBI:597326"/>
    </ligand>
</feature>
<evidence type="ECO:0000256" key="9">
    <source>
        <dbReference type="ARBA" id="ARBA00060983"/>
    </source>
</evidence>
<evidence type="ECO:0000256" key="8">
    <source>
        <dbReference type="ARBA" id="ARBA00060643"/>
    </source>
</evidence>
<dbReference type="PANTHER" id="PTHR43727:SF2">
    <property type="entry name" value="GROUP IV DECARBOXYLASE"/>
    <property type="match status" value="1"/>
</dbReference>
<dbReference type="Gene3D" id="2.40.37.10">
    <property type="entry name" value="Lyase, Ornithine Decarboxylase, Chain A, domain 1"/>
    <property type="match status" value="1"/>
</dbReference>
<evidence type="ECO:0000256" key="13">
    <source>
        <dbReference type="PIRSR" id="PIRSR600183-50"/>
    </source>
</evidence>
<keyword evidence="5 12" id="KW-0457">Lysine biosynthesis</keyword>
<keyword evidence="4 12" id="KW-0663">Pyridoxal phosphate</keyword>
<dbReference type="CDD" id="cd06828">
    <property type="entry name" value="PLPDE_III_DapDC"/>
    <property type="match status" value="1"/>
</dbReference>
<feature type="modified residue" description="N6-(pyridoxal phosphate)lysine" evidence="12 13">
    <location>
        <position position="67"/>
    </location>
</feature>
<dbReference type="FunFam" id="2.40.37.10:FF:000003">
    <property type="entry name" value="Diaminopimelate decarboxylase"/>
    <property type="match status" value="1"/>
</dbReference>
<dbReference type="GO" id="GO:0030170">
    <property type="term" value="F:pyridoxal phosphate binding"/>
    <property type="evidence" value="ECO:0007669"/>
    <property type="project" value="UniProtKB-UniRule"/>
</dbReference>
<dbReference type="NCBIfam" id="TIGR01048">
    <property type="entry name" value="lysA"/>
    <property type="match status" value="1"/>
</dbReference>
<dbReference type="SUPFAM" id="SSF51419">
    <property type="entry name" value="PLP-binding barrel"/>
    <property type="match status" value="1"/>
</dbReference>
<feature type="binding site" evidence="12">
    <location>
        <begin position="280"/>
        <end position="283"/>
    </location>
    <ligand>
        <name>pyridoxal 5'-phosphate</name>
        <dbReference type="ChEBI" id="CHEBI:597326"/>
    </ligand>
</feature>
<comment type="similarity">
    <text evidence="9 12">Belongs to the Orn/Lys/Arg decarboxylase class-II family. LysA subfamily.</text>
</comment>
<comment type="catalytic activity">
    <reaction evidence="7 12 14">
        <text>meso-2,6-diaminopimelate + H(+) = L-lysine + CO2</text>
        <dbReference type="Rhea" id="RHEA:15101"/>
        <dbReference type="ChEBI" id="CHEBI:15378"/>
        <dbReference type="ChEBI" id="CHEBI:16526"/>
        <dbReference type="ChEBI" id="CHEBI:32551"/>
        <dbReference type="ChEBI" id="CHEBI:57791"/>
        <dbReference type="EC" id="4.1.1.20"/>
    </reaction>
</comment>
<sequence>MTHQLFPTAALVRGPHGLALEGVALADIAAHQGTPTFVYSLAEIRRAYGAWRDALAGRDALVCYAVKANSNLGVLSAFARMGAGFDIVSGGELARVLAAGGEAGKVVFSGVGKSEVEMRQTLSAGIGCFNIESPSEVARLDAIARELGTRAPVALRVNPDVDARTHPYISTGLKNNKFGIAFDDAFDLYRDAAARPGLRVVGIACHIGSQLLDPTPMADATTKVLELVDRLAAAGIALEHIDLGGGVGIRYRDETPPTIAEYLAPILARLEGRREALHFEPGRSLVGNAGVLLTRVEYLKHGETMNFAVVDAAMNDLARPALYDAWHEVVEVAPHGEPQTYEVVGPICESGDFLAHERPLAVAEGDLLAILSAGAYGMTMSSNYNTRGRAAEVIVDGNAMHVVRERESVESLFALESRLPE</sequence>
<comment type="subunit">
    <text evidence="12">Homodimer.</text>
</comment>
<dbReference type="HAMAP" id="MF_02120">
    <property type="entry name" value="LysA"/>
    <property type="match status" value="1"/>
</dbReference>
<dbReference type="AlphaFoldDB" id="A0A2I6S2V8"/>
<dbReference type="PRINTS" id="PR01181">
    <property type="entry name" value="DAPDCRBXLASE"/>
</dbReference>
<dbReference type="Gene3D" id="3.20.20.10">
    <property type="entry name" value="Alanine racemase"/>
    <property type="match status" value="1"/>
</dbReference>
<dbReference type="KEGG" id="atw:C0099_00660"/>
<feature type="binding site" evidence="12">
    <location>
        <position position="246"/>
    </location>
    <ligand>
        <name>pyridoxal 5'-phosphate</name>
        <dbReference type="ChEBI" id="CHEBI:597326"/>
    </ligand>
</feature>
<dbReference type="InterPro" id="IPR029066">
    <property type="entry name" value="PLP-binding_barrel"/>
</dbReference>
<evidence type="ECO:0000313" key="16">
    <source>
        <dbReference type="EMBL" id="AUN93575.1"/>
    </source>
</evidence>
<evidence type="ECO:0000256" key="11">
    <source>
        <dbReference type="ARBA" id="ARBA00074972"/>
    </source>
</evidence>
<reference evidence="16 17" key="1">
    <citation type="submission" date="2018-01" db="EMBL/GenBank/DDBJ databases">
        <authorList>
            <person name="Fu G.-Y."/>
        </authorList>
    </citation>
    <scope>NUCLEOTIDE SEQUENCE [LARGE SCALE GENOMIC DNA]</scope>
    <source>
        <strain evidence="16 17">SY39</strain>
    </source>
</reference>
<evidence type="ECO:0000256" key="10">
    <source>
        <dbReference type="ARBA" id="ARBA00066427"/>
    </source>
</evidence>
<evidence type="ECO:0000256" key="2">
    <source>
        <dbReference type="ARBA" id="ARBA00022605"/>
    </source>
</evidence>
<evidence type="ECO:0000259" key="15">
    <source>
        <dbReference type="Pfam" id="PF02784"/>
    </source>
</evidence>
<feature type="binding site" evidence="12">
    <location>
        <position position="323"/>
    </location>
    <ligand>
        <name>substrate</name>
    </ligand>
</feature>
<gene>
    <name evidence="12 16" type="primary">lysA</name>
    <name evidence="16" type="ORF">C0099_00660</name>
</gene>
<dbReference type="PRINTS" id="PR01179">
    <property type="entry name" value="ODADCRBXLASE"/>
</dbReference>
<dbReference type="UniPathway" id="UPA00034">
    <property type="reaction ID" value="UER00027"/>
</dbReference>
<feature type="domain" description="Orn/DAP/Arg decarboxylase 2 N-terminal" evidence="15">
    <location>
        <begin position="41"/>
        <end position="286"/>
    </location>
</feature>
<evidence type="ECO:0000313" key="17">
    <source>
        <dbReference type="Proteomes" id="UP000242205"/>
    </source>
</evidence>
<comment type="cofactor">
    <cofactor evidence="1 12 13 14">
        <name>pyridoxal 5'-phosphate</name>
        <dbReference type="ChEBI" id="CHEBI:597326"/>
    </cofactor>
</comment>
<dbReference type="SUPFAM" id="SSF50621">
    <property type="entry name" value="Alanine racemase C-terminal domain-like"/>
    <property type="match status" value="1"/>
</dbReference>
<evidence type="ECO:0000256" key="6">
    <source>
        <dbReference type="ARBA" id="ARBA00023239"/>
    </source>
</evidence>
<evidence type="ECO:0000256" key="14">
    <source>
        <dbReference type="RuleBase" id="RU003738"/>
    </source>
</evidence>
<proteinExistence type="inferred from homology"/>
<dbReference type="OrthoDB" id="9802241at2"/>